<proteinExistence type="predicted"/>
<evidence type="ECO:0000256" key="1">
    <source>
        <dbReference type="SAM" id="MobiDB-lite"/>
    </source>
</evidence>
<keyword evidence="3" id="KW-1185">Reference proteome</keyword>
<dbReference type="AlphaFoldDB" id="A0A0C2ZZ23"/>
<protein>
    <submittedName>
        <fullName evidence="2">Uncharacterized protein</fullName>
    </submittedName>
</protein>
<dbReference type="Proteomes" id="UP000053989">
    <property type="component" value="Unassembled WGS sequence"/>
</dbReference>
<evidence type="ECO:0000313" key="3">
    <source>
        <dbReference type="Proteomes" id="UP000053989"/>
    </source>
</evidence>
<organism evidence="2 3">
    <name type="scientific">Scleroderma citrinum Foug A</name>
    <dbReference type="NCBI Taxonomy" id="1036808"/>
    <lineage>
        <taxon>Eukaryota</taxon>
        <taxon>Fungi</taxon>
        <taxon>Dikarya</taxon>
        <taxon>Basidiomycota</taxon>
        <taxon>Agaricomycotina</taxon>
        <taxon>Agaricomycetes</taxon>
        <taxon>Agaricomycetidae</taxon>
        <taxon>Boletales</taxon>
        <taxon>Sclerodermatineae</taxon>
        <taxon>Sclerodermataceae</taxon>
        <taxon>Scleroderma</taxon>
    </lineage>
</organism>
<dbReference type="HOGENOM" id="CLU_117786_0_0_1"/>
<reference evidence="2 3" key="1">
    <citation type="submission" date="2014-04" db="EMBL/GenBank/DDBJ databases">
        <authorList>
            <consortium name="DOE Joint Genome Institute"/>
            <person name="Kuo A."/>
            <person name="Kohler A."/>
            <person name="Nagy L.G."/>
            <person name="Floudas D."/>
            <person name="Copeland A."/>
            <person name="Barry K.W."/>
            <person name="Cichocki N."/>
            <person name="Veneault-Fourrey C."/>
            <person name="LaButti K."/>
            <person name="Lindquist E.A."/>
            <person name="Lipzen A."/>
            <person name="Lundell T."/>
            <person name="Morin E."/>
            <person name="Murat C."/>
            <person name="Sun H."/>
            <person name="Tunlid A."/>
            <person name="Henrissat B."/>
            <person name="Grigoriev I.V."/>
            <person name="Hibbett D.S."/>
            <person name="Martin F."/>
            <person name="Nordberg H.P."/>
            <person name="Cantor M.N."/>
            <person name="Hua S.X."/>
        </authorList>
    </citation>
    <scope>NUCLEOTIDE SEQUENCE [LARGE SCALE GENOMIC DNA]</scope>
    <source>
        <strain evidence="2 3">Foug A</strain>
    </source>
</reference>
<dbReference type="EMBL" id="KN822016">
    <property type="protein sequence ID" value="KIM66658.1"/>
    <property type="molecule type" value="Genomic_DNA"/>
</dbReference>
<name>A0A0C2ZZ23_9AGAM</name>
<feature type="compositionally biased region" description="Acidic residues" evidence="1">
    <location>
        <begin position="110"/>
        <end position="133"/>
    </location>
</feature>
<feature type="region of interest" description="Disordered" evidence="1">
    <location>
        <begin position="101"/>
        <end position="133"/>
    </location>
</feature>
<accession>A0A0C2ZZ23</accession>
<evidence type="ECO:0000313" key="2">
    <source>
        <dbReference type="EMBL" id="KIM66658.1"/>
    </source>
</evidence>
<reference evidence="3" key="2">
    <citation type="submission" date="2015-01" db="EMBL/GenBank/DDBJ databases">
        <title>Evolutionary Origins and Diversification of the Mycorrhizal Mutualists.</title>
        <authorList>
            <consortium name="DOE Joint Genome Institute"/>
            <consortium name="Mycorrhizal Genomics Consortium"/>
            <person name="Kohler A."/>
            <person name="Kuo A."/>
            <person name="Nagy L.G."/>
            <person name="Floudas D."/>
            <person name="Copeland A."/>
            <person name="Barry K.W."/>
            <person name="Cichocki N."/>
            <person name="Veneault-Fourrey C."/>
            <person name="LaButti K."/>
            <person name="Lindquist E.A."/>
            <person name="Lipzen A."/>
            <person name="Lundell T."/>
            <person name="Morin E."/>
            <person name="Murat C."/>
            <person name="Riley R."/>
            <person name="Ohm R."/>
            <person name="Sun H."/>
            <person name="Tunlid A."/>
            <person name="Henrissat B."/>
            <person name="Grigoriev I.V."/>
            <person name="Hibbett D.S."/>
            <person name="Martin F."/>
        </authorList>
    </citation>
    <scope>NUCLEOTIDE SEQUENCE [LARGE SCALE GENOMIC DNA]</scope>
    <source>
        <strain evidence="3">Foug A</strain>
    </source>
</reference>
<sequence>MEEGEDDEDTEVFGVPRVMAEEQRNVAERMVAAEVRDEERLVMERETIEIHRVHLAMVRRAVDRKEERLELERVQLSIAQQQMEDLWKMGTLMQSPFVYSSKGKERAVETEVEAEEGGEEVDDEDKDAQGEEE</sequence>
<dbReference type="InParanoid" id="A0A0C2ZZ23"/>
<gene>
    <name evidence="2" type="ORF">SCLCIDRAFT_21821</name>
</gene>